<keyword evidence="6" id="KW-0472">Membrane</keyword>
<keyword evidence="5" id="KW-0812">Transmembrane</keyword>
<dbReference type="PANTHER" id="PTHR30026:SF20">
    <property type="entry name" value="OUTER MEMBRANE PROTEIN TOLC"/>
    <property type="match status" value="1"/>
</dbReference>
<protein>
    <submittedName>
        <fullName evidence="9">TolC family outer membrane protein</fullName>
    </submittedName>
</protein>
<evidence type="ECO:0000256" key="2">
    <source>
        <dbReference type="ARBA" id="ARBA00007613"/>
    </source>
</evidence>
<dbReference type="Gene3D" id="1.20.1600.10">
    <property type="entry name" value="Outer membrane efflux proteins (OEP)"/>
    <property type="match status" value="1"/>
</dbReference>
<feature type="signal peptide" evidence="8">
    <location>
        <begin position="1"/>
        <end position="21"/>
    </location>
</feature>
<evidence type="ECO:0000256" key="3">
    <source>
        <dbReference type="ARBA" id="ARBA00022448"/>
    </source>
</evidence>
<dbReference type="InterPro" id="IPR010130">
    <property type="entry name" value="T1SS_OMP_TolC"/>
</dbReference>
<keyword evidence="4" id="KW-1134">Transmembrane beta strand</keyword>
<evidence type="ECO:0000256" key="4">
    <source>
        <dbReference type="ARBA" id="ARBA00022452"/>
    </source>
</evidence>
<comment type="similarity">
    <text evidence="2">Belongs to the outer membrane factor (OMF) (TC 1.B.17) family.</text>
</comment>
<evidence type="ECO:0000256" key="5">
    <source>
        <dbReference type="ARBA" id="ARBA00022692"/>
    </source>
</evidence>
<dbReference type="NCBIfam" id="TIGR01844">
    <property type="entry name" value="type_I_sec_TolC"/>
    <property type="match status" value="1"/>
</dbReference>
<proteinExistence type="inferred from homology"/>
<accession>A0ABS8UI14</accession>
<keyword evidence="7" id="KW-0998">Cell outer membrane</keyword>
<evidence type="ECO:0000256" key="6">
    <source>
        <dbReference type="ARBA" id="ARBA00023136"/>
    </source>
</evidence>
<dbReference type="Proteomes" id="UP001430360">
    <property type="component" value="Unassembled WGS sequence"/>
</dbReference>
<evidence type="ECO:0000256" key="8">
    <source>
        <dbReference type="SAM" id="SignalP"/>
    </source>
</evidence>
<dbReference type="InterPro" id="IPR003423">
    <property type="entry name" value="OMP_efflux"/>
</dbReference>
<comment type="subcellular location">
    <subcellularLocation>
        <location evidence="1">Cell outer membrane</location>
    </subcellularLocation>
</comment>
<reference evidence="9" key="1">
    <citation type="submission" date="2021-12" db="EMBL/GenBank/DDBJ databases">
        <authorList>
            <person name="Ulrich A."/>
        </authorList>
    </citation>
    <scope>NUCLEOTIDE SEQUENCE</scope>
    <source>
        <strain evidence="9">A1P009</strain>
    </source>
</reference>
<evidence type="ECO:0000256" key="7">
    <source>
        <dbReference type="ARBA" id="ARBA00023237"/>
    </source>
</evidence>
<comment type="caution">
    <text evidence="9">The sequence shown here is derived from an EMBL/GenBank/DDBJ whole genome shotgun (WGS) entry which is preliminary data.</text>
</comment>
<feature type="chain" id="PRO_5045994501" evidence="8">
    <location>
        <begin position="22"/>
        <end position="453"/>
    </location>
</feature>
<keyword evidence="10" id="KW-1185">Reference proteome</keyword>
<keyword evidence="3" id="KW-0813">Transport</keyword>
<organism evidence="9 10">
    <name type="scientific">Luteimonas fraxinea</name>
    <dbReference type="NCBI Taxonomy" id="2901869"/>
    <lineage>
        <taxon>Bacteria</taxon>
        <taxon>Pseudomonadati</taxon>
        <taxon>Pseudomonadota</taxon>
        <taxon>Gammaproteobacteria</taxon>
        <taxon>Lysobacterales</taxon>
        <taxon>Lysobacteraceae</taxon>
        <taxon>Luteimonas</taxon>
    </lineage>
</organism>
<dbReference type="EMBL" id="JAJQKU010000005">
    <property type="protein sequence ID" value="MCD9098313.1"/>
    <property type="molecule type" value="Genomic_DNA"/>
</dbReference>
<dbReference type="RefSeq" id="WP_232137578.1">
    <property type="nucleotide sequence ID" value="NZ_CP089507.1"/>
</dbReference>
<reference evidence="9" key="2">
    <citation type="journal article" date="2022" name="Syst. Appl. Microbiol.">
        <title>Physiological and genomic characterisation of Luteimonas fraxinea sp. nov., a bacterial species associated with trees tolerant to ash dieback.</title>
        <authorList>
            <person name="Ulrich K."/>
            <person name="Becker R."/>
            <person name="Behrendt U."/>
            <person name="Kube M."/>
            <person name="Schneck V."/>
            <person name="Ulrich A."/>
        </authorList>
    </citation>
    <scope>NUCLEOTIDE SEQUENCE</scope>
    <source>
        <strain evidence="9">A1P009</strain>
    </source>
</reference>
<keyword evidence="8" id="KW-0732">Signal</keyword>
<evidence type="ECO:0000313" key="10">
    <source>
        <dbReference type="Proteomes" id="UP001430360"/>
    </source>
</evidence>
<name>A0ABS8UI14_9GAMM</name>
<dbReference type="PANTHER" id="PTHR30026">
    <property type="entry name" value="OUTER MEMBRANE PROTEIN TOLC"/>
    <property type="match status" value="1"/>
</dbReference>
<dbReference type="SUPFAM" id="SSF56954">
    <property type="entry name" value="Outer membrane efflux proteins (OEP)"/>
    <property type="match status" value="1"/>
</dbReference>
<evidence type="ECO:0000256" key="1">
    <source>
        <dbReference type="ARBA" id="ARBA00004442"/>
    </source>
</evidence>
<sequence>MFRRPLFLSLALALTSSPLLAADLVQTYELARTNDPTLSIAESQRLSTKEGAVQARGALLPQINGSASLTDSRRAGLSGKARTRSYGVNAGQVLFDWGQISTLRSQRALSTAADFQLDADNDSLITRTAAAYFDVLVATETLAAAEAAETAFKRQFDFADKRLEVGLAPITDVHEARAQYDSARANTIVQRNALQDSYQALAEITGSEIRDLRGLPDDFTPQLPEGRDAEAWVATAIDQNPQLQALRYQVTASEYSVTAAKSAHLPTLDLGASYGRSDSWGERSLDSQQRESETNSIGLTLTVPIFSGGITQSRVRQSIAQRDIAGDQYEAQRRAIERNTRSAYQNLVAGITEVEARRLALVSANSAYEASQVGLEVGTRTVIDVLINQQNLFSARQAYAFAKYNFLQSRLLLEQAAGTLDIGNLQDVNRQLTVDVNSVGASTGTGAATPPPQ</sequence>
<evidence type="ECO:0000313" key="9">
    <source>
        <dbReference type="EMBL" id="MCD9098313.1"/>
    </source>
</evidence>
<dbReference type="Pfam" id="PF02321">
    <property type="entry name" value="OEP"/>
    <property type="match status" value="2"/>
</dbReference>
<gene>
    <name evidence="9" type="ORF">LTT95_15335</name>
</gene>
<dbReference type="InterPro" id="IPR051906">
    <property type="entry name" value="TolC-like"/>
</dbReference>